<sequence length="464" mass="53056">MLFNTFEYLFFFLTVLTISWLTSPCRPLRLWVILIASFWFYFSNNHWQIALLLLTTTIDWALCLRMAVETNERRRKLLLSVSLISNLGLLFYFKYFNFFIGSIVEGLASIGWKLNWVEAQIMLPVGISFFTFEALSYTIDVYRRQIPAERQWSRLAFLVSFFPHLIAGPIIRAADFFPQINKKPTLSLHDFELALYLIFVGIFKKLVLADTLAIYADAAFDAPHSVDSLVAWLGVYAFALQIFFDFSGYTDIARGCGKLLGYELPENFRRPYVAVSITDFWRRWHLTLSSWLRDYLYISLGGNRMKTKWGVYRNLMLTMLLGGAWHGAAWHFVLWGGLHGALLCIERAIPGGTGRPGLLRSLLVFHLVALIWIPFRAKDLPSAEALLVQMVSGGIGPAYTYGMVIAALIIAASWGWQYLTERVDLRTHYLALPIPVKALTYSLIALTVFVTTAGTPKTFIYFQF</sequence>
<feature type="transmembrane region" description="Helical" evidence="14">
    <location>
        <begin position="6"/>
        <end position="21"/>
    </location>
</feature>
<feature type="transmembrane region" description="Helical" evidence="14">
    <location>
        <begin position="395"/>
        <end position="419"/>
    </location>
</feature>
<evidence type="ECO:0000256" key="8">
    <source>
        <dbReference type="ARBA" id="ARBA00022841"/>
    </source>
</evidence>
<accession>A0ABW5CGC9</accession>
<keyword evidence="11 13" id="KW-0012">Acyltransferase</keyword>
<protein>
    <recommendedName>
        <fullName evidence="4">Probable alginate O-acetylase AlgI</fullName>
    </recommendedName>
    <alternativeName>
        <fullName evidence="12">Alginate biosynthesis protein AlgI</fullName>
    </alternativeName>
</protein>
<gene>
    <name evidence="15" type="ORF">ACFSNB_16005</name>
</gene>
<evidence type="ECO:0000256" key="13">
    <source>
        <dbReference type="PIRNR" id="PIRNR016636"/>
    </source>
</evidence>
<feature type="transmembrane region" description="Helical" evidence="14">
    <location>
        <begin position="228"/>
        <end position="244"/>
    </location>
</feature>
<evidence type="ECO:0000256" key="1">
    <source>
        <dbReference type="ARBA" id="ARBA00004651"/>
    </source>
</evidence>
<dbReference type="PIRSF" id="PIRSF016636">
    <property type="entry name" value="AlgI_DltB"/>
    <property type="match status" value="1"/>
</dbReference>
<feature type="transmembrane region" description="Helical" evidence="14">
    <location>
        <begin position="116"/>
        <end position="135"/>
    </location>
</feature>
<evidence type="ECO:0000256" key="9">
    <source>
        <dbReference type="ARBA" id="ARBA00022989"/>
    </source>
</evidence>
<feature type="transmembrane region" description="Helical" evidence="14">
    <location>
        <begin position="77"/>
        <end position="96"/>
    </location>
</feature>
<organism evidence="15 16">
    <name type="scientific">Phaeospirillum tilakii</name>
    <dbReference type="NCBI Taxonomy" id="741673"/>
    <lineage>
        <taxon>Bacteria</taxon>
        <taxon>Pseudomonadati</taxon>
        <taxon>Pseudomonadota</taxon>
        <taxon>Alphaproteobacteria</taxon>
        <taxon>Rhodospirillales</taxon>
        <taxon>Rhodospirillaceae</taxon>
        <taxon>Phaeospirillum</taxon>
    </lineage>
</organism>
<feature type="transmembrane region" description="Helical" evidence="14">
    <location>
        <begin position="49"/>
        <end position="68"/>
    </location>
</feature>
<evidence type="ECO:0000256" key="5">
    <source>
        <dbReference type="ARBA" id="ARBA00022475"/>
    </source>
</evidence>
<evidence type="ECO:0000256" key="14">
    <source>
        <dbReference type="SAM" id="Phobius"/>
    </source>
</evidence>
<comment type="caution">
    <text evidence="15">The sequence shown here is derived from an EMBL/GenBank/DDBJ whole genome shotgun (WGS) entry which is preliminary data.</text>
</comment>
<keyword evidence="9 14" id="KW-1133">Transmembrane helix</keyword>
<evidence type="ECO:0000256" key="7">
    <source>
        <dbReference type="ARBA" id="ARBA00022692"/>
    </source>
</evidence>
<comment type="pathway">
    <text evidence="2">Glycan biosynthesis; alginate biosynthesis.</text>
</comment>
<keyword evidence="10 13" id="KW-0472">Membrane</keyword>
<evidence type="ECO:0000256" key="2">
    <source>
        <dbReference type="ARBA" id="ARBA00005182"/>
    </source>
</evidence>
<feature type="transmembrane region" description="Helical" evidence="14">
    <location>
        <begin position="324"/>
        <end position="345"/>
    </location>
</feature>
<evidence type="ECO:0000313" key="16">
    <source>
        <dbReference type="Proteomes" id="UP001597296"/>
    </source>
</evidence>
<comment type="similarity">
    <text evidence="3 13">Belongs to the membrane-bound acyltransferase family.</text>
</comment>
<dbReference type="InterPro" id="IPR004299">
    <property type="entry name" value="MBOAT_fam"/>
</dbReference>
<dbReference type="InterPro" id="IPR051085">
    <property type="entry name" value="MB_O-acyltransferase"/>
</dbReference>
<dbReference type="PANTHER" id="PTHR13285:SF23">
    <property type="entry name" value="TEICHOIC ACID D-ALANYLTRANSFERASE"/>
    <property type="match status" value="1"/>
</dbReference>
<keyword evidence="6 13" id="KW-0808">Transferase</keyword>
<dbReference type="Pfam" id="PF03062">
    <property type="entry name" value="MBOAT"/>
    <property type="match status" value="1"/>
</dbReference>
<evidence type="ECO:0000256" key="3">
    <source>
        <dbReference type="ARBA" id="ARBA00010323"/>
    </source>
</evidence>
<reference evidence="16" key="1">
    <citation type="journal article" date="2019" name="Int. J. Syst. Evol. Microbiol.">
        <title>The Global Catalogue of Microorganisms (GCM) 10K type strain sequencing project: providing services to taxonomists for standard genome sequencing and annotation.</title>
        <authorList>
            <consortium name="The Broad Institute Genomics Platform"/>
            <consortium name="The Broad Institute Genome Sequencing Center for Infectious Disease"/>
            <person name="Wu L."/>
            <person name="Ma J."/>
        </authorList>
    </citation>
    <scope>NUCLEOTIDE SEQUENCE [LARGE SCALE GENOMIC DNA]</scope>
    <source>
        <strain evidence="16">KCTC 15012</strain>
    </source>
</reference>
<dbReference type="RefSeq" id="WP_377318373.1">
    <property type="nucleotide sequence ID" value="NZ_JBHUIY010000042.1"/>
</dbReference>
<dbReference type="EMBL" id="JBHUIY010000042">
    <property type="protein sequence ID" value="MFD2235311.1"/>
    <property type="molecule type" value="Genomic_DNA"/>
</dbReference>
<keyword evidence="8" id="KW-0016">Alginate biosynthesis</keyword>
<dbReference type="PIRSF" id="PIRSF500217">
    <property type="entry name" value="AlgI"/>
    <property type="match status" value="1"/>
</dbReference>
<evidence type="ECO:0000256" key="11">
    <source>
        <dbReference type="ARBA" id="ARBA00023315"/>
    </source>
</evidence>
<evidence type="ECO:0000256" key="12">
    <source>
        <dbReference type="ARBA" id="ARBA00031030"/>
    </source>
</evidence>
<dbReference type="InterPro" id="IPR028362">
    <property type="entry name" value="AlgI"/>
</dbReference>
<keyword evidence="16" id="KW-1185">Reference proteome</keyword>
<evidence type="ECO:0000256" key="10">
    <source>
        <dbReference type="ARBA" id="ARBA00023136"/>
    </source>
</evidence>
<feature type="transmembrane region" description="Helical" evidence="14">
    <location>
        <begin position="155"/>
        <end position="174"/>
    </location>
</feature>
<keyword evidence="5 13" id="KW-1003">Cell membrane</keyword>
<evidence type="ECO:0000313" key="15">
    <source>
        <dbReference type="EMBL" id="MFD2235311.1"/>
    </source>
</evidence>
<feature type="transmembrane region" description="Helical" evidence="14">
    <location>
        <begin position="439"/>
        <end position="462"/>
    </location>
</feature>
<feature type="transmembrane region" description="Helical" evidence="14">
    <location>
        <begin position="357"/>
        <end position="375"/>
    </location>
</feature>
<comment type="subcellular location">
    <subcellularLocation>
        <location evidence="1">Cell membrane</location>
        <topology evidence="1">Multi-pass membrane protein</topology>
    </subcellularLocation>
</comment>
<evidence type="ECO:0000256" key="6">
    <source>
        <dbReference type="ARBA" id="ARBA00022679"/>
    </source>
</evidence>
<keyword evidence="7 14" id="KW-0812">Transmembrane</keyword>
<name>A0ABW5CGC9_9PROT</name>
<dbReference type="PANTHER" id="PTHR13285">
    <property type="entry name" value="ACYLTRANSFERASE"/>
    <property type="match status" value="1"/>
</dbReference>
<dbReference type="InterPro" id="IPR024194">
    <property type="entry name" value="Ac/AlaTfrase_AlgI/DltB"/>
</dbReference>
<feature type="transmembrane region" description="Helical" evidence="14">
    <location>
        <begin position="194"/>
        <end position="216"/>
    </location>
</feature>
<dbReference type="Proteomes" id="UP001597296">
    <property type="component" value="Unassembled WGS sequence"/>
</dbReference>
<evidence type="ECO:0000256" key="4">
    <source>
        <dbReference type="ARBA" id="ARBA00016084"/>
    </source>
</evidence>
<proteinExistence type="inferred from homology"/>